<feature type="non-terminal residue" evidence="3">
    <location>
        <position position="249"/>
    </location>
</feature>
<dbReference type="InterPro" id="IPR011009">
    <property type="entry name" value="Kinase-like_dom_sf"/>
</dbReference>
<keyword evidence="3" id="KW-0808">Transferase</keyword>
<protein>
    <recommendedName>
        <fullName evidence="1">non-specific serine/threonine protein kinase</fullName>
        <ecNumber evidence="1">2.7.11.1</ecNumber>
    </recommendedName>
</protein>
<dbReference type="PROSITE" id="PS00108">
    <property type="entry name" value="PROTEIN_KINASE_ST"/>
    <property type="match status" value="1"/>
</dbReference>
<dbReference type="InterPro" id="IPR008271">
    <property type="entry name" value="Ser/Thr_kinase_AS"/>
</dbReference>
<dbReference type="Proteomes" id="UP000054144">
    <property type="component" value="Unassembled WGS sequence"/>
</dbReference>
<evidence type="ECO:0000313" key="3">
    <source>
        <dbReference type="EMBL" id="KIY47784.1"/>
    </source>
</evidence>
<evidence type="ECO:0000256" key="1">
    <source>
        <dbReference type="ARBA" id="ARBA00012513"/>
    </source>
</evidence>
<proteinExistence type="predicted"/>
<gene>
    <name evidence="3" type="ORF">FISHEDRAFT_12333</name>
</gene>
<dbReference type="PROSITE" id="PS50011">
    <property type="entry name" value="PROTEIN_KINASE_DOM"/>
    <property type="match status" value="1"/>
</dbReference>
<reference evidence="3 4" key="1">
    <citation type="journal article" date="2015" name="Fungal Genet. Biol.">
        <title>Evolution of novel wood decay mechanisms in Agaricales revealed by the genome sequences of Fistulina hepatica and Cylindrobasidium torrendii.</title>
        <authorList>
            <person name="Floudas D."/>
            <person name="Held B.W."/>
            <person name="Riley R."/>
            <person name="Nagy L.G."/>
            <person name="Koehler G."/>
            <person name="Ransdell A.S."/>
            <person name="Younus H."/>
            <person name="Chow J."/>
            <person name="Chiniquy J."/>
            <person name="Lipzen A."/>
            <person name="Tritt A."/>
            <person name="Sun H."/>
            <person name="Haridas S."/>
            <person name="LaButti K."/>
            <person name="Ohm R.A."/>
            <person name="Kues U."/>
            <person name="Blanchette R.A."/>
            <person name="Grigoriev I.V."/>
            <person name="Minto R.E."/>
            <person name="Hibbett D.S."/>
        </authorList>
    </citation>
    <scope>NUCLEOTIDE SEQUENCE [LARGE SCALE GENOMIC DNA]</scope>
    <source>
        <strain evidence="3 4">ATCC 64428</strain>
    </source>
</reference>
<evidence type="ECO:0000259" key="2">
    <source>
        <dbReference type="PROSITE" id="PS50011"/>
    </source>
</evidence>
<dbReference type="PANTHER" id="PTHR11909">
    <property type="entry name" value="CASEIN KINASE-RELATED"/>
    <property type="match status" value="1"/>
</dbReference>
<dbReference type="AlphaFoldDB" id="A0A0D7ABI1"/>
<dbReference type="Gene3D" id="1.10.510.10">
    <property type="entry name" value="Transferase(Phosphotransferase) domain 1"/>
    <property type="match status" value="1"/>
</dbReference>
<keyword evidence="4" id="KW-1185">Reference proteome</keyword>
<sequence length="249" mass="28278">SVGVVYKGHDVKTGEAVAIKLEPRGDIKKRFLEYEAQQMRNLRTPFTPEFKAFGCEHSYWYMVVELLGPSLHMLRQRSPTFTFDKETVVLLAIQLLFAIEYIHGMNVVHQDIKADNIVLRSDQPNLINIIDFGVCGPFKDHLGRHLPSRPSLFFPGTAEFSSVKAHRDLAQTRQDDLESIVYTLVDLATHDLPWCVPGLSFRRIAEVKATTSPEQICAGLPPEFAHMLTYARRLEYSARPDYSGLRAAF</sequence>
<dbReference type="SUPFAM" id="SSF56112">
    <property type="entry name" value="Protein kinase-like (PK-like)"/>
    <property type="match status" value="1"/>
</dbReference>
<keyword evidence="3" id="KW-0418">Kinase</keyword>
<dbReference type="InterPro" id="IPR000719">
    <property type="entry name" value="Prot_kinase_dom"/>
</dbReference>
<feature type="domain" description="Protein kinase" evidence="2">
    <location>
        <begin position="1"/>
        <end position="249"/>
    </location>
</feature>
<dbReference type="OrthoDB" id="5579860at2759"/>
<dbReference type="InterPro" id="IPR050235">
    <property type="entry name" value="CK1_Ser-Thr_kinase"/>
</dbReference>
<name>A0A0D7ABI1_9AGAR</name>
<dbReference type="GO" id="GO:0005524">
    <property type="term" value="F:ATP binding"/>
    <property type="evidence" value="ECO:0007669"/>
    <property type="project" value="InterPro"/>
</dbReference>
<dbReference type="Pfam" id="PF00069">
    <property type="entry name" value="Pkinase"/>
    <property type="match status" value="1"/>
</dbReference>
<dbReference type="GO" id="GO:0004674">
    <property type="term" value="F:protein serine/threonine kinase activity"/>
    <property type="evidence" value="ECO:0007669"/>
    <property type="project" value="UniProtKB-EC"/>
</dbReference>
<dbReference type="EMBL" id="KN881928">
    <property type="protein sequence ID" value="KIY47784.1"/>
    <property type="molecule type" value="Genomic_DNA"/>
</dbReference>
<accession>A0A0D7ABI1</accession>
<dbReference type="EC" id="2.7.11.1" evidence="1"/>
<evidence type="ECO:0000313" key="4">
    <source>
        <dbReference type="Proteomes" id="UP000054144"/>
    </source>
</evidence>
<organism evidence="3 4">
    <name type="scientific">Fistulina hepatica ATCC 64428</name>
    <dbReference type="NCBI Taxonomy" id="1128425"/>
    <lineage>
        <taxon>Eukaryota</taxon>
        <taxon>Fungi</taxon>
        <taxon>Dikarya</taxon>
        <taxon>Basidiomycota</taxon>
        <taxon>Agaricomycotina</taxon>
        <taxon>Agaricomycetes</taxon>
        <taxon>Agaricomycetidae</taxon>
        <taxon>Agaricales</taxon>
        <taxon>Fistulinaceae</taxon>
        <taxon>Fistulina</taxon>
    </lineage>
</organism>
<feature type="non-terminal residue" evidence="3">
    <location>
        <position position="1"/>
    </location>
</feature>
<dbReference type="SMART" id="SM00220">
    <property type="entry name" value="S_TKc"/>
    <property type="match status" value="1"/>
</dbReference>